<dbReference type="GeneID" id="115537388"/>
<dbReference type="GO" id="GO:0006629">
    <property type="term" value="P:lipid metabolic process"/>
    <property type="evidence" value="ECO:0007669"/>
    <property type="project" value="TreeGrafter"/>
</dbReference>
<dbReference type="PANTHER" id="PTHR10612:SF15">
    <property type="entry name" value="APOLIPOPROTEIN D"/>
    <property type="match status" value="1"/>
</dbReference>
<evidence type="ECO:0000256" key="3">
    <source>
        <dbReference type="ARBA" id="ARBA00023283"/>
    </source>
</evidence>
<dbReference type="Gene3D" id="2.40.128.20">
    <property type="match status" value="1"/>
</dbReference>
<evidence type="ECO:0000256" key="2">
    <source>
        <dbReference type="ARBA" id="ARBA00019890"/>
    </source>
</evidence>
<organism evidence="7 8">
    <name type="scientific">Gadus morhua</name>
    <name type="common">Atlantic cod</name>
    <dbReference type="NCBI Taxonomy" id="8049"/>
    <lineage>
        <taxon>Eukaryota</taxon>
        <taxon>Metazoa</taxon>
        <taxon>Chordata</taxon>
        <taxon>Craniata</taxon>
        <taxon>Vertebrata</taxon>
        <taxon>Euteleostomi</taxon>
        <taxon>Actinopterygii</taxon>
        <taxon>Neopterygii</taxon>
        <taxon>Teleostei</taxon>
        <taxon>Neoteleostei</taxon>
        <taxon>Acanthomorphata</taxon>
        <taxon>Zeiogadaria</taxon>
        <taxon>Gadariae</taxon>
        <taxon>Gadiformes</taxon>
        <taxon>Gadoidei</taxon>
        <taxon>Gadidae</taxon>
        <taxon>Gadus</taxon>
    </lineage>
</organism>
<name>A0A8C5C3F7_GADMO</name>
<keyword evidence="3" id="KW-0873">Pyrrolidone carboxylic acid</keyword>
<feature type="signal peptide" evidence="4">
    <location>
        <begin position="1"/>
        <end position="16"/>
    </location>
</feature>
<dbReference type="GO" id="GO:0008289">
    <property type="term" value="F:lipid binding"/>
    <property type="evidence" value="ECO:0007669"/>
    <property type="project" value="InterPro"/>
</dbReference>
<reference evidence="7" key="1">
    <citation type="submission" date="2025-08" db="UniProtKB">
        <authorList>
            <consortium name="Ensembl"/>
        </authorList>
    </citation>
    <scope>IDENTIFICATION</scope>
</reference>
<dbReference type="Ensembl" id="ENSGMOT00000071643.1">
    <property type="protein sequence ID" value="ENSGMOP00000055372.1"/>
    <property type="gene ID" value="ENSGMOG00000024212.1"/>
</dbReference>
<protein>
    <recommendedName>
        <fullName evidence="2">Apolipoprotein D</fullName>
    </recommendedName>
</protein>
<comment type="similarity">
    <text evidence="1 4">Belongs to the calycin superfamily. Lipocalin family.</text>
</comment>
<evidence type="ECO:0000256" key="4">
    <source>
        <dbReference type="PIRNR" id="PIRNR036893"/>
    </source>
</evidence>
<dbReference type="PIRSF" id="PIRSF036893">
    <property type="entry name" value="Lipocalin_ApoD"/>
    <property type="match status" value="1"/>
</dbReference>
<keyword evidence="8" id="KW-1185">Reference proteome</keyword>
<dbReference type="GO" id="GO:0000302">
    <property type="term" value="P:response to reactive oxygen species"/>
    <property type="evidence" value="ECO:0007669"/>
    <property type="project" value="TreeGrafter"/>
</dbReference>
<gene>
    <name evidence="7" type="primary">LOC115537388</name>
</gene>
<reference evidence="7" key="2">
    <citation type="submission" date="2025-09" db="UniProtKB">
        <authorList>
            <consortium name="Ensembl"/>
        </authorList>
    </citation>
    <scope>IDENTIFICATION</scope>
</reference>
<dbReference type="GO" id="GO:0007420">
    <property type="term" value="P:brain development"/>
    <property type="evidence" value="ECO:0007669"/>
    <property type="project" value="InterPro"/>
</dbReference>
<evidence type="ECO:0000313" key="7">
    <source>
        <dbReference type="Ensembl" id="ENSGMOP00000055372.1"/>
    </source>
</evidence>
<dbReference type="OMA" id="KVEMAWI"/>
<feature type="domain" description="Lipocalin/cytosolic fatty-acid binding" evidence="6">
    <location>
        <begin position="118"/>
        <end position="187"/>
    </location>
</feature>
<dbReference type="OrthoDB" id="565904at2759"/>
<sequence>MSPCFVLLLALPLVASQYMGSGRCPSPDVKANFSMDQFLGRWYPIMNTPPMSSEDSGPRCSSCNLVRQMDHSVLIIPTPHPKTMISMECLLYEGREEAAKMEFHMKTESEFLNALMPTWEIRLLETDYTNMAVLYTCKDILDMVYIEEAWIISRGRTLPSRMVGEALELLEGQGIDVSLMTRADQTDCDPLPESSESSEELEETTPS</sequence>
<dbReference type="GO" id="GO:0006869">
    <property type="term" value="P:lipid transport"/>
    <property type="evidence" value="ECO:0007669"/>
    <property type="project" value="InterPro"/>
</dbReference>
<dbReference type="PANTHER" id="PTHR10612">
    <property type="entry name" value="APOLIPOPROTEIN D"/>
    <property type="match status" value="1"/>
</dbReference>
<evidence type="ECO:0000259" key="6">
    <source>
        <dbReference type="Pfam" id="PF00061"/>
    </source>
</evidence>
<proteinExistence type="inferred from homology"/>
<evidence type="ECO:0000313" key="8">
    <source>
        <dbReference type="Proteomes" id="UP000694546"/>
    </source>
</evidence>
<dbReference type="InterPro" id="IPR000566">
    <property type="entry name" value="Lipocln_cytosolic_FA-bd_dom"/>
</dbReference>
<dbReference type="PRINTS" id="PR01219">
    <property type="entry name" value="APOLIPOPROTD"/>
</dbReference>
<evidence type="ECO:0000256" key="1">
    <source>
        <dbReference type="ARBA" id="ARBA00006889"/>
    </source>
</evidence>
<feature type="region of interest" description="Disordered" evidence="5">
    <location>
        <begin position="181"/>
        <end position="207"/>
    </location>
</feature>
<evidence type="ECO:0000256" key="5">
    <source>
        <dbReference type="SAM" id="MobiDB-lite"/>
    </source>
</evidence>
<accession>A0A8C5C3F7</accession>
<keyword evidence="4" id="KW-0732">Signal</keyword>
<dbReference type="InterPro" id="IPR012674">
    <property type="entry name" value="Calycin"/>
</dbReference>
<dbReference type="SUPFAM" id="SSF50814">
    <property type="entry name" value="Lipocalins"/>
    <property type="match status" value="1"/>
</dbReference>
<feature type="chain" id="PRO_5034386542" description="Apolipoprotein D" evidence="4">
    <location>
        <begin position="17"/>
        <end position="207"/>
    </location>
</feature>
<dbReference type="KEGG" id="gmh:115537388"/>
<dbReference type="GO" id="GO:0005737">
    <property type="term" value="C:cytoplasm"/>
    <property type="evidence" value="ECO:0007669"/>
    <property type="project" value="TreeGrafter"/>
</dbReference>
<dbReference type="GO" id="GO:0042246">
    <property type="term" value="P:tissue regeneration"/>
    <property type="evidence" value="ECO:0007669"/>
    <property type="project" value="InterPro"/>
</dbReference>
<dbReference type="AlphaFoldDB" id="A0A8C5C3F7"/>
<dbReference type="GeneTree" id="ENSGT00510000046981"/>
<dbReference type="InterPro" id="IPR022271">
    <property type="entry name" value="Lipocalin_ApoD"/>
</dbReference>
<dbReference type="InterPro" id="IPR002969">
    <property type="entry name" value="ApolipopD"/>
</dbReference>
<feature type="compositionally biased region" description="Acidic residues" evidence="5">
    <location>
        <begin position="196"/>
        <end position="207"/>
    </location>
</feature>
<dbReference type="Proteomes" id="UP000694546">
    <property type="component" value="Chromosome 23"/>
</dbReference>
<dbReference type="Pfam" id="PF00061">
    <property type="entry name" value="Lipocalin"/>
    <property type="match status" value="1"/>
</dbReference>
<dbReference type="RefSeq" id="XP_030205151.1">
    <property type="nucleotide sequence ID" value="XM_030349291.1"/>
</dbReference>